<evidence type="ECO:0000313" key="2">
    <source>
        <dbReference type="EnsemblPlants" id="ONIVA02G28970.1"/>
    </source>
</evidence>
<evidence type="ECO:0000256" key="1">
    <source>
        <dbReference type="SAM" id="MobiDB-lite"/>
    </source>
</evidence>
<dbReference type="Gramene" id="ONIVA02G28970.1">
    <property type="protein sequence ID" value="ONIVA02G28970.1"/>
    <property type="gene ID" value="ONIVA02G28970"/>
</dbReference>
<feature type="compositionally biased region" description="Basic residues" evidence="1">
    <location>
        <begin position="265"/>
        <end position="283"/>
    </location>
</feature>
<feature type="compositionally biased region" description="Gly residues" evidence="1">
    <location>
        <begin position="152"/>
        <end position="179"/>
    </location>
</feature>
<dbReference type="HOGENOM" id="CLU_984786_0_0_1"/>
<organism evidence="2">
    <name type="scientific">Oryza nivara</name>
    <name type="common">Indian wild rice</name>
    <name type="synonym">Oryza sativa f. spontanea</name>
    <dbReference type="NCBI Taxonomy" id="4536"/>
    <lineage>
        <taxon>Eukaryota</taxon>
        <taxon>Viridiplantae</taxon>
        <taxon>Streptophyta</taxon>
        <taxon>Embryophyta</taxon>
        <taxon>Tracheophyta</taxon>
        <taxon>Spermatophyta</taxon>
        <taxon>Magnoliopsida</taxon>
        <taxon>Liliopsida</taxon>
        <taxon>Poales</taxon>
        <taxon>Poaceae</taxon>
        <taxon>BOP clade</taxon>
        <taxon>Oryzoideae</taxon>
        <taxon>Oryzeae</taxon>
        <taxon>Oryzinae</taxon>
        <taxon>Oryza</taxon>
    </lineage>
</organism>
<protein>
    <submittedName>
        <fullName evidence="2">Uncharacterized protein</fullName>
    </submittedName>
</protein>
<dbReference type="AlphaFoldDB" id="A0A0E0GAM5"/>
<dbReference type="EnsemblPlants" id="ONIVA02G28970.1">
    <property type="protein sequence ID" value="ONIVA02G28970.1"/>
    <property type="gene ID" value="ONIVA02G28970"/>
</dbReference>
<reference evidence="2" key="1">
    <citation type="submission" date="2015-04" db="UniProtKB">
        <authorList>
            <consortium name="EnsemblPlants"/>
        </authorList>
    </citation>
    <scope>IDENTIFICATION</scope>
    <source>
        <strain evidence="2">SL10</strain>
    </source>
</reference>
<name>A0A0E0GAM5_ORYNI</name>
<feature type="region of interest" description="Disordered" evidence="1">
    <location>
        <begin position="150"/>
        <end position="283"/>
    </location>
</feature>
<reference evidence="2" key="2">
    <citation type="submission" date="2018-04" db="EMBL/GenBank/DDBJ databases">
        <title>OnivRS2 (Oryza nivara Reference Sequence Version 2).</title>
        <authorList>
            <person name="Zhang J."/>
            <person name="Kudrna D."/>
            <person name="Lee S."/>
            <person name="Talag J."/>
            <person name="Rajasekar S."/>
            <person name="Welchert J."/>
            <person name="Hsing Y.-I."/>
            <person name="Wing R.A."/>
        </authorList>
    </citation>
    <scope>NUCLEOTIDE SEQUENCE [LARGE SCALE GENOMIC DNA]</scope>
    <source>
        <strain evidence="2">SL10</strain>
    </source>
</reference>
<evidence type="ECO:0000313" key="3">
    <source>
        <dbReference type="Proteomes" id="UP000006591"/>
    </source>
</evidence>
<accession>A0A0E0GAM5</accession>
<dbReference type="Proteomes" id="UP000006591">
    <property type="component" value="Chromosome 2"/>
</dbReference>
<feature type="compositionally biased region" description="Basic and acidic residues" evidence="1">
    <location>
        <begin position="180"/>
        <end position="213"/>
    </location>
</feature>
<keyword evidence="3" id="KW-1185">Reference proteome</keyword>
<sequence>MRRFHGLLKWSEKLSGMDQHGKKEAQILISKQSKKELYLGKQRESLHTFERKAPTVSREPHGGVFVGTAKGLPIGRKSLAKEMRLQNCEEKKTKTNAPCTYLQGKREKRDMEDGEQGSLGLTCGGEECGCGSTAASTTGGLCRRLGHSQGSLDGGGGIGIGIGGEGSDGGGIESSGGGGDGERERAGRGEPTLKGEESWREERNRAEKAKAKEPPLLSCGIGSKGGGRRGTWRRPEQHSRGEGSCGGDGDGDGACERRRWASGCRIRRRGDRGHRIRRPRPPH</sequence>
<proteinExistence type="predicted"/>